<proteinExistence type="predicted"/>
<comment type="caution">
    <text evidence="1">The sequence shown here is derived from an EMBL/GenBank/DDBJ whole genome shotgun (WGS) entry which is preliminary data.</text>
</comment>
<keyword evidence="2" id="KW-1185">Reference proteome</keyword>
<dbReference type="RefSeq" id="WP_046442988.1">
    <property type="nucleotide sequence ID" value="NZ_CAUERS010000104.1"/>
</dbReference>
<protein>
    <submittedName>
        <fullName evidence="1">DRTGG domain-containing protein</fullName>
    </submittedName>
</protein>
<sequence length="112" mass="12058">MRAAEIAEKMELKLLTDGLAEEAEVTDGCVCDLLSWVMARGEAGMAWITVQTHLNVVAVACLHDFACVIVPENIDVPQTTLDKAKEEGVLIYSSPKTAYALCCDLCRLGIGS</sequence>
<dbReference type="InterPro" id="IPR028979">
    <property type="entry name" value="Ser_kin/Pase_Hpr-like_N_sf"/>
</dbReference>
<dbReference type="Proteomes" id="UP000034076">
    <property type="component" value="Unassembled WGS sequence"/>
</dbReference>
<organism evidence="1 2">
    <name type="scientific">Christensenella hongkongensis</name>
    <dbReference type="NCBI Taxonomy" id="270498"/>
    <lineage>
        <taxon>Bacteria</taxon>
        <taxon>Bacillati</taxon>
        <taxon>Bacillota</taxon>
        <taxon>Clostridia</taxon>
        <taxon>Christensenellales</taxon>
        <taxon>Christensenellaceae</taxon>
        <taxon>Christensenella</taxon>
    </lineage>
</organism>
<evidence type="ECO:0000313" key="2">
    <source>
        <dbReference type="Proteomes" id="UP000034076"/>
    </source>
</evidence>
<dbReference type="SUPFAM" id="SSF75138">
    <property type="entry name" value="HprK N-terminal domain-like"/>
    <property type="match status" value="1"/>
</dbReference>
<gene>
    <name evidence="1" type="ORF">CHK_1080</name>
</gene>
<dbReference type="STRING" id="270498.CHK_1080"/>
<dbReference type="Gene3D" id="3.40.1390.20">
    <property type="entry name" value="HprK N-terminal domain-like"/>
    <property type="match status" value="1"/>
</dbReference>
<name>A0A0M2NLI3_9FIRM</name>
<dbReference type="EMBL" id="LAYJ01000078">
    <property type="protein sequence ID" value="KKI51292.1"/>
    <property type="molecule type" value="Genomic_DNA"/>
</dbReference>
<accession>A0A0M2NLI3</accession>
<reference evidence="1 2" key="1">
    <citation type="submission" date="2015-04" db="EMBL/GenBank/DDBJ databases">
        <title>Draft genome sequence of bacteremic isolate Catabacter hongkongensis type strain HKU16T.</title>
        <authorList>
            <person name="Lau S.K."/>
            <person name="Teng J.L."/>
            <person name="Huang Y."/>
            <person name="Curreem S.O."/>
            <person name="Tsui S.K."/>
            <person name="Woo P.C."/>
        </authorList>
    </citation>
    <scope>NUCLEOTIDE SEQUENCE [LARGE SCALE GENOMIC DNA]</scope>
    <source>
        <strain evidence="1 2">HKU16</strain>
    </source>
</reference>
<evidence type="ECO:0000313" key="1">
    <source>
        <dbReference type="EMBL" id="KKI51292.1"/>
    </source>
</evidence>
<dbReference type="AlphaFoldDB" id="A0A0M2NLI3"/>